<keyword evidence="2" id="KW-0812">Transmembrane</keyword>
<keyword evidence="4" id="KW-1185">Reference proteome</keyword>
<evidence type="ECO:0000256" key="2">
    <source>
        <dbReference type="SAM" id="Phobius"/>
    </source>
</evidence>
<feature type="transmembrane region" description="Helical" evidence="2">
    <location>
        <begin position="91"/>
        <end position="114"/>
    </location>
</feature>
<sequence length="198" mass="21442">MKQNSCRSKLGSTFVKARLKEDRHAIASPFPIRTGKTAMSAKSISLHRTSWTSLAPPPPPCHVARPERESGAVLGRALGVDTPVLRLLESFACFSLPLLALLLLMLLVHAGRWLCLAYSLHQPCLAAVVMSDRRPGSGLDFCETSFADRRASAPYTTTDGRSCVTEQEHAGRHGGASMEWPPAPVDATDKGRKRLGPT</sequence>
<gene>
    <name evidence="3" type="ORF">HDK90DRAFT_189888</name>
</gene>
<keyword evidence="2" id="KW-0472">Membrane</keyword>
<organism evidence="3 4">
    <name type="scientific">Phyllosticta capitalensis</name>
    <dbReference type="NCBI Taxonomy" id="121624"/>
    <lineage>
        <taxon>Eukaryota</taxon>
        <taxon>Fungi</taxon>
        <taxon>Dikarya</taxon>
        <taxon>Ascomycota</taxon>
        <taxon>Pezizomycotina</taxon>
        <taxon>Dothideomycetes</taxon>
        <taxon>Dothideomycetes incertae sedis</taxon>
        <taxon>Botryosphaeriales</taxon>
        <taxon>Phyllostictaceae</taxon>
        <taxon>Phyllosticta</taxon>
    </lineage>
</organism>
<evidence type="ECO:0000313" key="4">
    <source>
        <dbReference type="Proteomes" id="UP001492380"/>
    </source>
</evidence>
<comment type="caution">
    <text evidence="3">The sequence shown here is derived from an EMBL/GenBank/DDBJ whole genome shotgun (WGS) entry which is preliminary data.</text>
</comment>
<dbReference type="Proteomes" id="UP001492380">
    <property type="component" value="Unassembled WGS sequence"/>
</dbReference>
<name>A0ABR1YWQ4_9PEZI</name>
<evidence type="ECO:0000313" key="3">
    <source>
        <dbReference type="EMBL" id="KAK8240630.1"/>
    </source>
</evidence>
<protein>
    <submittedName>
        <fullName evidence="3">Uncharacterized protein</fullName>
    </submittedName>
</protein>
<accession>A0ABR1YWQ4</accession>
<keyword evidence="2" id="KW-1133">Transmembrane helix</keyword>
<evidence type="ECO:0000256" key="1">
    <source>
        <dbReference type="SAM" id="MobiDB-lite"/>
    </source>
</evidence>
<proteinExistence type="predicted"/>
<dbReference type="EMBL" id="JBBWRZ010000003">
    <property type="protein sequence ID" value="KAK8240630.1"/>
    <property type="molecule type" value="Genomic_DNA"/>
</dbReference>
<reference evidence="3 4" key="1">
    <citation type="submission" date="2024-04" db="EMBL/GenBank/DDBJ databases">
        <title>Phyllosticta paracitricarpa is synonymous to the EU quarantine fungus P. citricarpa based on phylogenomic analyses.</title>
        <authorList>
            <consortium name="Lawrence Berkeley National Laboratory"/>
            <person name="Van Ingen-Buijs V.A."/>
            <person name="Van Westerhoven A.C."/>
            <person name="Haridas S."/>
            <person name="Skiadas P."/>
            <person name="Martin F."/>
            <person name="Groenewald J.Z."/>
            <person name="Crous P.W."/>
            <person name="Seidl M.F."/>
        </authorList>
    </citation>
    <scope>NUCLEOTIDE SEQUENCE [LARGE SCALE GENOMIC DNA]</scope>
    <source>
        <strain evidence="3 4">CBS 123374</strain>
    </source>
</reference>
<feature type="region of interest" description="Disordered" evidence="1">
    <location>
        <begin position="167"/>
        <end position="198"/>
    </location>
</feature>